<dbReference type="AlphaFoldDB" id="A0A0K1RAV8"/>
<proteinExistence type="predicted"/>
<evidence type="ECO:0000313" key="2">
    <source>
        <dbReference type="EMBL" id="AKV58544.1"/>
    </source>
</evidence>
<protein>
    <recommendedName>
        <fullName evidence="4">PH domain-containing protein</fullName>
    </recommendedName>
</protein>
<keyword evidence="1" id="KW-0472">Membrane</keyword>
<reference evidence="2 3" key="1">
    <citation type="submission" date="2015-08" db="EMBL/GenBank/DDBJ databases">
        <authorList>
            <person name="Babu N.S."/>
            <person name="Beckwith C.J."/>
            <person name="Beseler K.G."/>
            <person name="Brison A."/>
            <person name="Carone J.V."/>
            <person name="Caskin T.P."/>
            <person name="Diamond M."/>
            <person name="Durham M.E."/>
            <person name="Foxe J.M."/>
            <person name="Go M."/>
            <person name="Henderson B.A."/>
            <person name="Jones I.B."/>
            <person name="McGettigan J.A."/>
            <person name="Micheletti S.J."/>
            <person name="Nasrallah M.E."/>
            <person name="Ortiz D."/>
            <person name="Piller C.R."/>
            <person name="Privatt S.R."/>
            <person name="Schneider S.L."/>
            <person name="Sharp S."/>
            <person name="Smith T.C."/>
            <person name="Stanton J.D."/>
            <person name="Ullery H.E."/>
            <person name="Wilson R.J."/>
            <person name="Serrano M.G."/>
            <person name="Buck G."/>
            <person name="Lee V."/>
            <person name="Wang Y."/>
            <person name="Carvalho R."/>
            <person name="Voegtly L."/>
            <person name="Shi R."/>
            <person name="Duckworth R."/>
            <person name="Johnson A."/>
            <person name="Loviza R."/>
            <person name="Walstead R."/>
            <person name="Shah Z."/>
            <person name="Kiflezghi M."/>
            <person name="Wade K."/>
            <person name="Ball S.L."/>
            <person name="Bradley K.W."/>
            <person name="Asai D.J."/>
            <person name="Bowman C.A."/>
            <person name="Russell D.A."/>
            <person name="Pope W.H."/>
            <person name="Jacobs-Sera D."/>
            <person name="Hendrix R.W."/>
            <person name="Hatfull G.F."/>
        </authorList>
    </citation>
    <scope>NUCLEOTIDE SEQUENCE [LARGE SCALE GENOMIC DNA]</scope>
    <source>
        <strain evidence="2 3">PUDD_83A45</strain>
    </source>
</reference>
<organism evidence="2 3">
    <name type="scientific">Corynebacterium riegelii</name>
    <dbReference type="NCBI Taxonomy" id="156976"/>
    <lineage>
        <taxon>Bacteria</taxon>
        <taxon>Bacillati</taxon>
        <taxon>Actinomycetota</taxon>
        <taxon>Actinomycetes</taxon>
        <taxon>Mycobacteriales</taxon>
        <taxon>Corynebacteriaceae</taxon>
        <taxon>Corynebacterium</taxon>
    </lineage>
</organism>
<keyword evidence="1" id="KW-0812">Transmembrane</keyword>
<sequence length="124" mass="13449">MNERLHWEKKSVNWALAVGLAVLFFIVLAIVMERLWAGVAVAVIIAVVFALMPDKRWADFDGQTLRLGQKKPGIELPRETIASVSTNDAGDLVVQTTAGEHHTLKSGGDADGLRAFAQKVQAAL</sequence>
<evidence type="ECO:0000313" key="3">
    <source>
        <dbReference type="Proteomes" id="UP000060016"/>
    </source>
</evidence>
<dbReference type="Proteomes" id="UP000060016">
    <property type="component" value="Chromosome"/>
</dbReference>
<feature type="transmembrane region" description="Helical" evidence="1">
    <location>
        <begin position="12"/>
        <end position="30"/>
    </location>
</feature>
<dbReference type="KEGG" id="crie:AK829_04435"/>
<gene>
    <name evidence="2" type="ORF">AK829_04435</name>
</gene>
<accession>A0A0K1RAV8</accession>
<feature type="transmembrane region" description="Helical" evidence="1">
    <location>
        <begin position="36"/>
        <end position="53"/>
    </location>
</feature>
<dbReference type="RefSeq" id="WP_052204617.1">
    <property type="nucleotide sequence ID" value="NZ_CAUPEA010000006.1"/>
</dbReference>
<dbReference type="EMBL" id="CP012342">
    <property type="protein sequence ID" value="AKV58544.1"/>
    <property type="molecule type" value="Genomic_DNA"/>
</dbReference>
<name>A0A0K1RAV8_9CORY</name>
<keyword evidence="1" id="KW-1133">Transmembrane helix</keyword>
<dbReference type="PATRIC" id="fig|156976.3.peg.879"/>
<keyword evidence="3" id="KW-1185">Reference proteome</keyword>
<dbReference type="STRING" id="156976.AK829_04435"/>
<evidence type="ECO:0008006" key="4">
    <source>
        <dbReference type="Google" id="ProtNLM"/>
    </source>
</evidence>
<evidence type="ECO:0000256" key="1">
    <source>
        <dbReference type="SAM" id="Phobius"/>
    </source>
</evidence>